<organism evidence="4 5">
    <name type="scientific">Streptomyces pseudovenezuelae</name>
    <dbReference type="NCBI Taxonomy" id="67350"/>
    <lineage>
        <taxon>Bacteria</taxon>
        <taxon>Bacillati</taxon>
        <taxon>Actinomycetota</taxon>
        <taxon>Actinomycetes</taxon>
        <taxon>Kitasatosporales</taxon>
        <taxon>Streptomycetaceae</taxon>
        <taxon>Streptomyces</taxon>
        <taxon>Streptomyces aurantiacus group</taxon>
    </lineage>
</organism>
<dbReference type="PANTHER" id="PTHR43884">
    <property type="entry name" value="ACYL-COA DEHYDROGENASE"/>
    <property type="match status" value="1"/>
</dbReference>
<proteinExistence type="predicted"/>
<dbReference type="Gene3D" id="1.20.140.10">
    <property type="entry name" value="Butyryl-CoA Dehydrogenase, subunit A, domain 3"/>
    <property type="match status" value="1"/>
</dbReference>
<protein>
    <submittedName>
        <fullName evidence="4">Acyl-CoA dehydrogenase</fullName>
    </submittedName>
</protein>
<dbReference type="PANTHER" id="PTHR43884:SF12">
    <property type="entry name" value="ISOVALERYL-COA DEHYDROGENASE, MITOCHONDRIAL-RELATED"/>
    <property type="match status" value="1"/>
</dbReference>
<evidence type="ECO:0000313" key="5">
    <source>
        <dbReference type="Proteomes" id="UP000053039"/>
    </source>
</evidence>
<dbReference type="RefSeq" id="WP_031044288.1">
    <property type="nucleotide sequence ID" value="NZ_JBEYZI010000019.1"/>
</dbReference>
<dbReference type="GO" id="GO:0003995">
    <property type="term" value="F:acyl-CoA dehydrogenase activity"/>
    <property type="evidence" value="ECO:0007669"/>
    <property type="project" value="TreeGrafter"/>
</dbReference>
<dbReference type="SUPFAM" id="SSF47203">
    <property type="entry name" value="Acyl-CoA dehydrogenase C-terminal domain-like"/>
    <property type="match status" value="1"/>
</dbReference>
<evidence type="ECO:0000259" key="3">
    <source>
        <dbReference type="Pfam" id="PF08028"/>
    </source>
</evidence>
<dbReference type="PIRSF" id="PIRSF016578">
    <property type="entry name" value="HsaA"/>
    <property type="match status" value="1"/>
</dbReference>
<dbReference type="InterPro" id="IPR046373">
    <property type="entry name" value="Acyl-CoA_Oxase/DH_mid-dom_sf"/>
</dbReference>
<dbReference type="EMBL" id="LMWM01000010">
    <property type="protein sequence ID" value="KUM88409.1"/>
    <property type="molecule type" value="Genomic_DNA"/>
</dbReference>
<dbReference type="InterPro" id="IPR037069">
    <property type="entry name" value="AcylCoA_DH/ox_N_sf"/>
</dbReference>
<dbReference type="SUPFAM" id="SSF56645">
    <property type="entry name" value="Acyl-CoA dehydrogenase NM domain-like"/>
    <property type="match status" value="1"/>
</dbReference>
<dbReference type="InterPro" id="IPR013107">
    <property type="entry name" value="Acyl-CoA_DH_C"/>
</dbReference>
<dbReference type="OrthoDB" id="3404950at2"/>
<feature type="domain" description="Acyl-CoA dehydrogenase C-terminal" evidence="3">
    <location>
        <begin position="241"/>
        <end position="374"/>
    </location>
</feature>
<dbReference type="InterPro" id="IPR009100">
    <property type="entry name" value="AcylCoA_DH/oxidase_NM_dom_sf"/>
</dbReference>
<dbReference type="Pfam" id="PF02771">
    <property type="entry name" value="Acyl-CoA_dh_N"/>
    <property type="match status" value="1"/>
</dbReference>
<dbReference type="GO" id="GO:0050660">
    <property type="term" value="F:flavin adenine dinucleotide binding"/>
    <property type="evidence" value="ECO:0007669"/>
    <property type="project" value="InterPro"/>
</dbReference>
<dbReference type="AlphaFoldDB" id="A0A101N8I2"/>
<dbReference type="Pfam" id="PF08028">
    <property type="entry name" value="Acyl-CoA_dh_2"/>
    <property type="match status" value="1"/>
</dbReference>
<dbReference type="InterPro" id="IPR013786">
    <property type="entry name" value="AcylCoA_DH/ox_N"/>
</dbReference>
<dbReference type="InterPro" id="IPR036250">
    <property type="entry name" value="AcylCo_DH-like_C"/>
</dbReference>
<evidence type="ECO:0000256" key="1">
    <source>
        <dbReference type="ARBA" id="ARBA00023002"/>
    </source>
</evidence>
<evidence type="ECO:0000259" key="2">
    <source>
        <dbReference type="Pfam" id="PF02771"/>
    </source>
</evidence>
<dbReference type="Gene3D" id="2.40.110.10">
    <property type="entry name" value="Butyryl-CoA Dehydrogenase, subunit A, domain 2"/>
    <property type="match status" value="1"/>
</dbReference>
<dbReference type="Proteomes" id="UP000053039">
    <property type="component" value="Unassembled WGS sequence"/>
</dbReference>
<evidence type="ECO:0000313" key="4">
    <source>
        <dbReference type="EMBL" id="KUM88409.1"/>
    </source>
</evidence>
<name>A0A101N8I2_9ACTN</name>
<feature type="domain" description="Acyl-CoA dehydrogenase/oxidase N-terminal" evidence="2">
    <location>
        <begin position="21"/>
        <end position="105"/>
    </location>
</feature>
<comment type="caution">
    <text evidence="4">The sequence shown here is derived from an EMBL/GenBank/DDBJ whole genome shotgun (WGS) entry which is preliminary data.</text>
</comment>
<keyword evidence="1" id="KW-0560">Oxidoreductase</keyword>
<accession>A0A101N8I2</accession>
<gene>
    <name evidence="4" type="ORF">AQI94_12265</name>
</gene>
<reference evidence="4 5" key="1">
    <citation type="submission" date="2015-10" db="EMBL/GenBank/DDBJ databases">
        <title>Draft genome sequence of Streptomyces pseudovenezuelae DSM 40212, type strain for the species Streptomyces pseudovenezuelae.</title>
        <authorList>
            <person name="Ruckert C."/>
            <person name="Winkler A."/>
            <person name="Kalinowski J."/>
            <person name="Kampfer P."/>
            <person name="Glaeser S."/>
        </authorList>
    </citation>
    <scope>NUCLEOTIDE SEQUENCE [LARGE SCALE GENOMIC DNA]</scope>
    <source>
        <strain evidence="4 5">DSM 40212</strain>
    </source>
</reference>
<dbReference type="Gene3D" id="1.10.540.10">
    <property type="entry name" value="Acyl-CoA dehydrogenase/oxidase, N-terminal domain"/>
    <property type="match status" value="1"/>
</dbReference>
<sequence length="395" mass="42116">MAGSSAPNSDAELVERVRRLQPLIRSHALRTEQERRVTGEVVEALTEAGVHRMNIPRRYGGYQSPARTQVDVLSEVSAACGSTGFTTLIQAGCAFIAALFPDEAQDEIFADPDVRVSGTLIPKAKARAVEGGYVVDGTSPFATGCQDSDWHLLTTVADSGDGRPPDLLWTAIPMTDLDVLDDWHVSGLAGSGSSSVVARGVHVPAHRALPLGPLLGGSFPSRLNSADPFYGMPVLLLFCVWTAAGALGPARAALAEFGEHIHQRGITYTFYEHQHEAPLTHLQFAEAALKISCAELLTDEFVALIDARAADGNHYTTAERARIRARSGYVARLCKEAVDLIGSASGASSLRLEAPVQRAVRDLNALSLHSFVNPAANLELYGRVLSGLDAGTPFL</sequence>